<feature type="transmembrane region" description="Helical" evidence="1">
    <location>
        <begin position="63"/>
        <end position="86"/>
    </location>
</feature>
<dbReference type="RefSeq" id="WP_131412643.1">
    <property type="nucleotide sequence ID" value="NZ_SJTG01000005.1"/>
</dbReference>
<dbReference type="AlphaFoldDB" id="A0A4R0YJC9"/>
<reference evidence="2 3" key="1">
    <citation type="submission" date="2019-02" db="EMBL/GenBank/DDBJ databases">
        <title>Dyella amyloliquefaciens sp. nov., isolated from forest soil.</title>
        <authorList>
            <person name="Gao Z.-H."/>
            <person name="Qiu L.-H."/>
        </authorList>
    </citation>
    <scope>NUCLEOTIDE SEQUENCE [LARGE SCALE GENOMIC DNA]</scope>
    <source>
        <strain evidence="2 3">KACC 12747</strain>
    </source>
</reference>
<protein>
    <recommendedName>
        <fullName evidence="4">DUF2335 domain-containing protein</fullName>
    </recommendedName>
</protein>
<dbReference type="Proteomes" id="UP000291822">
    <property type="component" value="Unassembled WGS sequence"/>
</dbReference>
<gene>
    <name evidence="2" type="ORF">EZM97_32610</name>
</gene>
<accession>A0A4R0YJC9</accession>
<organism evidence="2 3">
    <name type="scientific">Dyella soli</name>
    <dbReference type="NCBI Taxonomy" id="522319"/>
    <lineage>
        <taxon>Bacteria</taxon>
        <taxon>Pseudomonadati</taxon>
        <taxon>Pseudomonadota</taxon>
        <taxon>Gammaproteobacteria</taxon>
        <taxon>Lysobacterales</taxon>
        <taxon>Rhodanobacteraceae</taxon>
        <taxon>Dyella</taxon>
    </lineage>
</organism>
<proteinExistence type="predicted"/>
<name>A0A4R0YJC9_9GAMM</name>
<keyword evidence="3" id="KW-1185">Reference proteome</keyword>
<keyword evidence="1" id="KW-1133">Transmembrane helix</keyword>
<evidence type="ECO:0000313" key="3">
    <source>
        <dbReference type="Proteomes" id="UP000291822"/>
    </source>
</evidence>
<evidence type="ECO:0008006" key="4">
    <source>
        <dbReference type="Google" id="ProtNLM"/>
    </source>
</evidence>
<keyword evidence="1" id="KW-0812">Transmembrane</keyword>
<evidence type="ECO:0000256" key="1">
    <source>
        <dbReference type="SAM" id="Phobius"/>
    </source>
</evidence>
<comment type="caution">
    <text evidence="2">The sequence shown here is derived from an EMBL/GenBank/DDBJ whole genome shotgun (WGS) entry which is preliminary data.</text>
</comment>
<keyword evidence="1" id="KW-0472">Membrane</keyword>
<dbReference type="EMBL" id="SJTG01000005">
    <property type="protein sequence ID" value="TCI07332.1"/>
    <property type="molecule type" value="Genomic_DNA"/>
</dbReference>
<feature type="transmembrane region" description="Helical" evidence="1">
    <location>
        <begin position="98"/>
        <end position="122"/>
    </location>
</feature>
<sequence length="139" mass="15174">MTDDELMHVALTASLMPEAEAELREVLRERGISDLSMQRADLSENLRAIDLDRNRRLGRSRKSLRNGVLFGCAGGLLLIAHGLYTITLNDPKVGPGDGALSIAAGVVCLVITLVIGAVWLFLLRNVLFRRSPARMRPGP</sequence>
<evidence type="ECO:0000313" key="2">
    <source>
        <dbReference type="EMBL" id="TCI07332.1"/>
    </source>
</evidence>